<dbReference type="Pfam" id="PF01266">
    <property type="entry name" value="DAO"/>
    <property type="match status" value="1"/>
</dbReference>
<dbReference type="HAMAP" id="MF_01202">
    <property type="entry name" value="DadA"/>
    <property type="match status" value="1"/>
</dbReference>
<dbReference type="GO" id="GO:0055130">
    <property type="term" value="P:D-alanine catabolic process"/>
    <property type="evidence" value="ECO:0007669"/>
    <property type="project" value="TreeGrafter"/>
</dbReference>
<evidence type="ECO:0000256" key="5">
    <source>
        <dbReference type="ARBA" id="ARBA00023002"/>
    </source>
</evidence>
<dbReference type="KEGG" id="sva:SVA_0777"/>
<dbReference type="PANTHER" id="PTHR13847">
    <property type="entry name" value="SARCOSINE DEHYDROGENASE-RELATED"/>
    <property type="match status" value="1"/>
</dbReference>
<dbReference type="GO" id="GO:0008718">
    <property type="term" value="F:D-amino-acid dehydrogenase activity"/>
    <property type="evidence" value="ECO:0007669"/>
    <property type="project" value="UniProtKB-UniRule"/>
</dbReference>
<dbReference type="FunFam" id="3.50.50.60:FF:000020">
    <property type="entry name" value="D-amino acid dehydrogenase"/>
    <property type="match status" value="1"/>
</dbReference>
<sequence>MNVVIVGGGVIGVTSAWFLRQAGHDVTVIDRQSGPALETSFANAGQVSWTFAKPWAAPGVPRNALKWMLQEHAPLVLRPRLDLAMWSWLLRMLANCREPRYLRNLERMLRIARYSHETLVELREQTGIVYDHATRGTLQLFRDEAGVAAAERERPILERLQVPHRVLDAAGCLSVEPGLRFSTVKFAGGVHYPDDETGDCHAYTSELARRAEAQGVVFRTVTAVRTLEAEGDRVRAVHTDGGQITGEVYVLAAGSYTPLLARPLGIRLPVYPVKGYSATVPIENADAAPGSTLTDERYKVAITRLGNRLRAAGTAELAGYDLTLRPARLRALAHVIGELFPRAGDLSRAEYWTGLRPMTPDNLPVIGPTPYRNLYLNTGHGTLGWTMSNGSARLLADIISGKKTAIDLDGLTLARFGRG</sequence>
<keyword evidence="4 7" id="KW-0274">FAD</keyword>
<evidence type="ECO:0000256" key="2">
    <source>
        <dbReference type="ARBA" id="ARBA00009410"/>
    </source>
</evidence>
<dbReference type="EMBL" id="AP014936">
    <property type="protein sequence ID" value="BAU47356.1"/>
    <property type="molecule type" value="Genomic_DNA"/>
</dbReference>
<dbReference type="SUPFAM" id="SSF51905">
    <property type="entry name" value="FAD/NAD(P)-binding domain"/>
    <property type="match status" value="1"/>
</dbReference>
<dbReference type="GO" id="GO:0005886">
    <property type="term" value="C:plasma membrane"/>
    <property type="evidence" value="ECO:0007669"/>
    <property type="project" value="TreeGrafter"/>
</dbReference>
<organism evidence="9 10">
    <name type="scientific">Sulfurifustis variabilis</name>
    <dbReference type="NCBI Taxonomy" id="1675686"/>
    <lineage>
        <taxon>Bacteria</taxon>
        <taxon>Pseudomonadati</taxon>
        <taxon>Pseudomonadota</taxon>
        <taxon>Gammaproteobacteria</taxon>
        <taxon>Acidiferrobacterales</taxon>
        <taxon>Acidiferrobacteraceae</taxon>
        <taxon>Sulfurifustis</taxon>
    </lineage>
</organism>
<evidence type="ECO:0000313" key="9">
    <source>
        <dbReference type="EMBL" id="BAU47356.1"/>
    </source>
</evidence>
<gene>
    <name evidence="7" type="primary">dadA</name>
    <name evidence="9" type="ORF">SVA_0777</name>
</gene>
<evidence type="ECO:0000256" key="6">
    <source>
        <dbReference type="ARBA" id="ARBA00047884"/>
    </source>
</evidence>
<dbReference type="SUPFAM" id="SSF54373">
    <property type="entry name" value="FAD-linked reductases, C-terminal domain"/>
    <property type="match status" value="1"/>
</dbReference>
<dbReference type="Gene3D" id="3.30.9.10">
    <property type="entry name" value="D-Amino Acid Oxidase, subunit A, domain 2"/>
    <property type="match status" value="1"/>
</dbReference>
<feature type="binding site" evidence="7">
    <location>
        <begin position="3"/>
        <end position="17"/>
    </location>
    <ligand>
        <name>FAD</name>
        <dbReference type="ChEBI" id="CHEBI:57692"/>
    </ligand>
</feature>
<keyword evidence="3 7" id="KW-0285">Flavoprotein</keyword>
<evidence type="ECO:0000256" key="3">
    <source>
        <dbReference type="ARBA" id="ARBA00022630"/>
    </source>
</evidence>
<comment type="cofactor">
    <cofactor evidence="1 7">
        <name>FAD</name>
        <dbReference type="ChEBI" id="CHEBI:57692"/>
    </cofactor>
</comment>
<dbReference type="AlphaFoldDB" id="A0A1B4V1J8"/>
<accession>A0A1B4V1J8</accession>
<evidence type="ECO:0000256" key="7">
    <source>
        <dbReference type="HAMAP-Rule" id="MF_01202"/>
    </source>
</evidence>
<dbReference type="InterPro" id="IPR023080">
    <property type="entry name" value="DadA"/>
</dbReference>
<keyword evidence="5 7" id="KW-0560">Oxidoreductase</keyword>
<comment type="function">
    <text evidence="7">Oxidative deamination of D-amino acids.</text>
</comment>
<dbReference type="NCBIfam" id="NF001933">
    <property type="entry name" value="PRK00711.1"/>
    <property type="match status" value="1"/>
</dbReference>
<dbReference type="Gene3D" id="3.50.50.60">
    <property type="entry name" value="FAD/NAD(P)-binding domain"/>
    <property type="match status" value="2"/>
</dbReference>
<dbReference type="GO" id="GO:0005737">
    <property type="term" value="C:cytoplasm"/>
    <property type="evidence" value="ECO:0007669"/>
    <property type="project" value="TreeGrafter"/>
</dbReference>
<reference evidence="9 10" key="1">
    <citation type="submission" date="2015-08" db="EMBL/GenBank/DDBJ databases">
        <title>Complete genome sequence of Sulfurifustis variabilis.</title>
        <authorList>
            <person name="Miura A."/>
            <person name="Kojima H."/>
            <person name="Fukui M."/>
        </authorList>
    </citation>
    <scope>NUCLEOTIDE SEQUENCE [LARGE SCALE GENOMIC DNA]</scope>
    <source>
        <strain evidence="10">skN76</strain>
    </source>
</reference>
<evidence type="ECO:0000259" key="8">
    <source>
        <dbReference type="Pfam" id="PF01266"/>
    </source>
</evidence>
<dbReference type="InterPro" id="IPR006076">
    <property type="entry name" value="FAD-dep_OxRdtase"/>
</dbReference>
<evidence type="ECO:0000256" key="1">
    <source>
        <dbReference type="ARBA" id="ARBA00001974"/>
    </source>
</evidence>
<proteinExistence type="inferred from homology"/>
<name>A0A1B4V1J8_9GAMM</name>
<comment type="similarity">
    <text evidence="2 7">Belongs to the DadA oxidoreductase family.</text>
</comment>
<evidence type="ECO:0000313" key="10">
    <source>
        <dbReference type="Proteomes" id="UP000218899"/>
    </source>
</evidence>
<keyword evidence="10" id="KW-1185">Reference proteome</keyword>
<dbReference type="InterPro" id="IPR036188">
    <property type="entry name" value="FAD/NAD-bd_sf"/>
</dbReference>
<protein>
    <recommendedName>
        <fullName evidence="7">D-amino acid dehydrogenase</fullName>
        <ecNumber evidence="7">1.4.99.-</ecNumber>
    </recommendedName>
</protein>
<dbReference type="EC" id="1.4.99.-" evidence="7"/>
<evidence type="ECO:0000256" key="4">
    <source>
        <dbReference type="ARBA" id="ARBA00022827"/>
    </source>
</evidence>
<comment type="catalytic activity">
    <reaction evidence="6 7">
        <text>a D-alpha-amino acid + A + H2O = a 2-oxocarboxylate + AH2 + NH4(+)</text>
        <dbReference type="Rhea" id="RHEA:18125"/>
        <dbReference type="ChEBI" id="CHEBI:13193"/>
        <dbReference type="ChEBI" id="CHEBI:15377"/>
        <dbReference type="ChEBI" id="CHEBI:17499"/>
        <dbReference type="ChEBI" id="CHEBI:28938"/>
        <dbReference type="ChEBI" id="CHEBI:35179"/>
        <dbReference type="ChEBI" id="CHEBI:59871"/>
    </reaction>
</comment>
<dbReference type="PANTHER" id="PTHR13847:SF280">
    <property type="entry name" value="D-AMINO ACID DEHYDROGENASE"/>
    <property type="match status" value="1"/>
</dbReference>
<dbReference type="OrthoDB" id="9805337at2"/>
<feature type="domain" description="FAD dependent oxidoreductase" evidence="8">
    <location>
        <begin position="3"/>
        <end position="397"/>
    </location>
</feature>
<dbReference type="Proteomes" id="UP000218899">
    <property type="component" value="Chromosome"/>
</dbReference>